<proteinExistence type="predicted"/>
<reference evidence="2" key="1">
    <citation type="submission" date="2020-11" db="EMBL/GenBank/DDBJ databases">
        <authorList>
            <person name="Tran Van P."/>
        </authorList>
    </citation>
    <scope>NUCLEOTIDE SEQUENCE</scope>
</reference>
<dbReference type="EMBL" id="OB797928">
    <property type="protein sequence ID" value="CAD7434632.1"/>
    <property type="molecule type" value="Genomic_DNA"/>
</dbReference>
<dbReference type="GO" id="GO:0008527">
    <property type="term" value="F:taste receptor activity"/>
    <property type="evidence" value="ECO:0007669"/>
    <property type="project" value="InterPro"/>
</dbReference>
<protein>
    <submittedName>
        <fullName evidence="2">Uncharacterized protein</fullName>
    </submittedName>
</protein>
<name>A0A7R9EII2_9NEOP</name>
<evidence type="ECO:0000256" key="1">
    <source>
        <dbReference type="SAM" id="MobiDB-lite"/>
    </source>
</evidence>
<dbReference type="GO" id="GO:0016020">
    <property type="term" value="C:membrane"/>
    <property type="evidence" value="ECO:0007669"/>
    <property type="project" value="InterPro"/>
</dbReference>
<evidence type="ECO:0000313" key="2">
    <source>
        <dbReference type="EMBL" id="CAD7434632.1"/>
    </source>
</evidence>
<gene>
    <name evidence="2" type="ORF">TMSB3V08_LOCUS11282</name>
</gene>
<accession>A0A7R9EII2</accession>
<sequence>MAMPPCHQVQGLQIPGTKDPTSISPGIVPGQGFAIFPVHADNNSQPNQTLQWSTQRRNCPTTSHPRRRLMVGSEGVFRRLCLGNYPHVFKLTRFSNWKGVLALFAGLQATVCWNFVDLFLMLISAAVTERFRMFNEQLRRTIGKLIELCASRLHDAMSHESHPHSLL</sequence>
<dbReference type="InterPro" id="IPR009318">
    <property type="entry name" value="Gustatory_rcpt"/>
</dbReference>
<feature type="region of interest" description="Disordered" evidence="1">
    <location>
        <begin position="1"/>
        <end position="21"/>
    </location>
</feature>
<dbReference type="AlphaFoldDB" id="A0A7R9EII2"/>
<organism evidence="2">
    <name type="scientific">Timema monikensis</name>
    <dbReference type="NCBI Taxonomy" id="170555"/>
    <lineage>
        <taxon>Eukaryota</taxon>
        <taxon>Metazoa</taxon>
        <taxon>Ecdysozoa</taxon>
        <taxon>Arthropoda</taxon>
        <taxon>Hexapoda</taxon>
        <taxon>Insecta</taxon>
        <taxon>Pterygota</taxon>
        <taxon>Neoptera</taxon>
        <taxon>Polyneoptera</taxon>
        <taxon>Phasmatodea</taxon>
        <taxon>Timematodea</taxon>
        <taxon>Timematoidea</taxon>
        <taxon>Timematidae</taxon>
        <taxon>Timema</taxon>
    </lineage>
</organism>
<dbReference type="Pfam" id="PF06151">
    <property type="entry name" value="Trehalose_recp"/>
    <property type="match status" value="1"/>
</dbReference>